<comment type="caution">
    <text evidence="4">The sequence shown here is derived from an EMBL/GenBank/DDBJ whole genome shotgun (WGS) entry which is preliminary data.</text>
</comment>
<dbReference type="PANTHER" id="PTHR35369">
    <property type="entry name" value="BLR3025 PROTEIN-RELATED"/>
    <property type="match status" value="1"/>
</dbReference>
<dbReference type="Gene3D" id="3.30.70.270">
    <property type="match status" value="1"/>
</dbReference>
<accession>I4EI58</accession>
<dbReference type="InterPro" id="IPR043128">
    <property type="entry name" value="Rev_trsase/Diguanyl_cyclase"/>
</dbReference>
<keyword evidence="4" id="KW-0239">DNA-directed DNA polymerase</keyword>
<sequence>MPLVLSSPSGRRNAVDDCTPEAAARGIRLGMSLREVTALCPEAVIVFPNPVRDAVAFERIIGRLEAISPLVEPVEPGCCYVDLRGLGRLYGSPAEIAARLLRAIPPILRPRAGVAPGTFTSRLAAWQAPPGESLVIPPSEVTAFLAGLPVERLPLPLVTLRRLERLGLRTLGEFAALPLPAVQAQFGPEGRHAWNLARGQDSAQVYPRVREETVTEELTLPAPATNRGTLLIALRQLITRAFGRPALRSRNVRQARLRARIEGNRSWEQVMTLHEPAGRERLIEILNHRLQAAELPGPLEALTLDLTGLTAETARQETLLGSQPRRPRQLAEAIRQLKQRYGVSPLYRIVEVEPWSRIPERRRVLVSYDP</sequence>
<keyword evidence="4" id="KW-0548">Nucleotidyltransferase</keyword>
<name>I4EI58_9BACT</name>
<dbReference type="InterPro" id="IPR001126">
    <property type="entry name" value="UmuC"/>
</dbReference>
<evidence type="ECO:0000313" key="4">
    <source>
        <dbReference type="EMBL" id="CCF84370.1"/>
    </source>
</evidence>
<dbReference type="Gene3D" id="3.40.1170.60">
    <property type="match status" value="1"/>
</dbReference>
<dbReference type="GO" id="GO:0006281">
    <property type="term" value="P:DNA repair"/>
    <property type="evidence" value="ECO:0007669"/>
    <property type="project" value="InterPro"/>
</dbReference>
<dbReference type="AlphaFoldDB" id="I4EI58"/>
<keyword evidence="2" id="KW-0227">DNA damage</keyword>
<evidence type="ECO:0000256" key="2">
    <source>
        <dbReference type="ARBA" id="ARBA00022763"/>
    </source>
</evidence>
<dbReference type="PANTHER" id="PTHR35369:SF2">
    <property type="entry name" value="BLR3025 PROTEIN"/>
    <property type="match status" value="1"/>
</dbReference>
<keyword evidence="5" id="KW-1185">Reference proteome</keyword>
<protein>
    <submittedName>
        <fullName evidence="4">DNA-directed DNA polymerase</fullName>
        <ecNumber evidence="4">2.7.7.7</ecNumber>
    </submittedName>
</protein>
<evidence type="ECO:0000313" key="5">
    <source>
        <dbReference type="Proteomes" id="UP000004221"/>
    </source>
</evidence>
<feature type="domain" description="UmuC" evidence="3">
    <location>
        <begin position="1"/>
        <end position="154"/>
    </location>
</feature>
<keyword evidence="4" id="KW-0808">Transferase</keyword>
<dbReference type="GO" id="GO:0003887">
    <property type="term" value="F:DNA-directed DNA polymerase activity"/>
    <property type="evidence" value="ECO:0007669"/>
    <property type="project" value="UniProtKB-KW"/>
</dbReference>
<dbReference type="Pfam" id="PF00817">
    <property type="entry name" value="IMS"/>
    <property type="match status" value="1"/>
</dbReference>
<dbReference type="EMBL" id="CAGS01000263">
    <property type="protein sequence ID" value="CCF84370.1"/>
    <property type="molecule type" value="Genomic_DNA"/>
</dbReference>
<gene>
    <name evidence="4" type="ORF">NITHO_3350001</name>
</gene>
<dbReference type="EC" id="2.7.7.7" evidence="4"/>
<comment type="similarity">
    <text evidence="1">Belongs to the DNA polymerase type-Y family.</text>
</comment>
<dbReference type="Proteomes" id="UP000004221">
    <property type="component" value="Unassembled WGS sequence"/>
</dbReference>
<reference evidence="4 5" key="1">
    <citation type="journal article" date="2012" name="ISME J.">
        <title>Nitrification expanded: discovery, physiology and genomics of a nitrite-oxidizing bacterium from the phylum Chloroflexi.</title>
        <authorList>
            <person name="Sorokin D.Y."/>
            <person name="Lucker S."/>
            <person name="Vejmelkova D."/>
            <person name="Kostrikina N.A."/>
            <person name="Kleerebezem R."/>
            <person name="Rijpstra W.I."/>
            <person name="Damste J.S."/>
            <person name="Le Paslier D."/>
            <person name="Muyzer G."/>
            <person name="Wagner M."/>
            <person name="van Loosdrecht M.C."/>
            <person name="Daims H."/>
        </authorList>
    </citation>
    <scope>NUCLEOTIDE SEQUENCE [LARGE SCALE GENOMIC DNA]</scope>
    <source>
        <strain evidence="5">none</strain>
    </source>
</reference>
<proteinExistence type="inferred from homology"/>
<evidence type="ECO:0000259" key="3">
    <source>
        <dbReference type="PROSITE" id="PS50173"/>
    </source>
</evidence>
<dbReference type="InterPro" id="IPR043502">
    <property type="entry name" value="DNA/RNA_pol_sf"/>
</dbReference>
<dbReference type="Gene3D" id="1.10.150.20">
    <property type="entry name" value="5' to 3' exonuclease, C-terminal subdomain"/>
    <property type="match status" value="1"/>
</dbReference>
<dbReference type="CDD" id="cd03468">
    <property type="entry name" value="PolY_like"/>
    <property type="match status" value="1"/>
</dbReference>
<dbReference type="InterPro" id="IPR050356">
    <property type="entry name" value="SulA_CellDiv_inhibitor"/>
</dbReference>
<evidence type="ECO:0000256" key="1">
    <source>
        <dbReference type="ARBA" id="ARBA00010945"/>
    </source>
</evidence>
<dbReference type="SUPFAM" id="SSF56672">
    <property type="entry name" value="DNA/RNA polymerases"/>
    <property type="match status" value="1"/>
</dbReference>
<dbReference type="PROSITE" id="PS50173">
    <property type="entry name" value="UMUC"/>
    <property type="match status" value="1"/>
</dbReference>
<organism evidence="4 5">
    <name type="scientific">Nitrolancea hollandica Lb</name>
    <dbReference type="NCBI Taxonomy" id="1129897"/>
    <lineage>
        <taxon>Bacteria</taxon>
        <taxon>Pseudomonadati</taxon>
        <taxon>Thermomicrobiota</taxon>
        <taxon>Thermomicrobia</taxon>
        <taxon>Sphaerobacterales</taxon>
        <taxon>Sphaerobacterineae</taxon>
        <taxon>Sphaerobacteraceae</taxon>
        <taxon>Nitrolancea</taxon>
    </lineage>
</organism>